<dbReference type="EMBL" id="JACXIZ010000008">
    <property type="protein sequence ID" value="MBD2844169.1"/>
    <property type="molecule type" value="Genomic_DNA"/>
</dbReference>
<dbReference type="SUPFAM" id="SSF158472">
    <property type="entry name" value="HAMP domain-like"/>
    <property type="match status" value="1"/>
</dbReference>
<dbReference type="Proteomes" id="UP000621560">
    <property type="component" value="Unassembled WGS sequence"/>
</dbReference>
<evidence type="ECO:0000256" key="6">
    <source>
        <dbReference type="ARBA" id="ARBA00022741"/>
    </source>
</evidence>
<evidence type="ECO:0000256" key="9">
    <source>
        <dbReference type="ARBA" id="ARBA00022989"/>
    </source>
</evidence>
<keyword evidence="3" id="KW-0597">Phosphoprotein</keyword>
<evidence type="ECO:0000256" key="1">
    <source>
        <dbReference type="ARBA" id="ARBA00004651"/>
    </source>
</evidence>
<comment type="caution">
    <text evidence="14">The sequence shown here is derived from an EMBL/GenBank/DDBJ whole genome shotgun (WGS) entry which is preliminary data.</text>
</comment>
<dbReference type="SMART" id="SM00304">
    <property type="entry name" value="HAMP"/>
    <property type="match status" value="1"/>
</dbReference>
<evidence type="ECO:0000256" key="2">
    <source>
        <dbReference type="ARBA" id="ARBA00022475"/>
    </source>
</evidence>
<organism evidence="14 15">
    <name type="scientific">Paenibacillus sabuli</name>
    <dbReference type="NCBI Taxonomy" id="2772509"/>
    <lineage>
        <taxon>Bacteria</taxon>
        <taxon>Bacillati</taxon>
        <taxon>Bacillota</taxon>
        <taxon>Bacilli</taxon>
        <taxon>Bacillales</taxon>
        <taxon>Paenibacillaceae</taxon>
        <taxon>Paenibacillus</taxon>
    </lineage>
</organism>
<keyword evidence="6" id="KW-0547">Nucleotide-binding</keyword>
<dbReference type="PROSITE" id="PS50885">
    <property type="entry name" value="HAMP"/>
    <property type="match status" value="1"/>
</dbReference>
<evidence type="ECO:0000256" key="4">
    <source>
        <dbReference type="ARBA" id="ARBA00022679"/>
    </source>
</evidence>
<keyword evidence="4" id="KW-0808">Transferase</keyword>
<keyword evidence="5 12" id="KW-0812">Transmembrane</keyword>
<dbReference type="InterPro" id="IPR010559">
    <property type="entry name" value="Sig_transdc_His_kin_internal"/>
</dbReference>
<gene>
    <name evidence="14" type="ORF">IDH44_03130</name>
</gene>
<evidence type="ECO:0000256" key="5">
    <source>
        <dbReference type="ARBA" id="ARBA00022692"/>
    </source>
</evidence>
<keyword evidence="15" id="KW-1185">Reference proteome</keyword>
<dbReference type="Pfam" id="PF06580">
    <property type="entry name" value="His_kinase"/>
    <property type="match status" value="1"/>
</dbReference>
<name>A0A927GQ53_9BACL</name>
<evidence type="ECO:0000313" key="14">
    <source>
        <dbReference type="EMBL" id="MBD2844169.1"/>
    </source>
</evidence>
<dbReference type="InterPro" id="IPR003594">
    <property type="entry name" value="HATPase_dom"/>
</dbReference>
<comment type="subcellular location">
    <subcellularLocation>
        <location evidence="1">Cell membrane</location>
        <topology evidence="1">Multi-pass membrane protein</topology>
    </subcellularLocation>
</comment>
<evidence type="ECO:0000256" key="7">
    <source>
        <dbReference type="ARBA" id="ARBA00022777"/>
    </source>
</evidence>
<evidence type="ECO:0000256" key="12">
    <source>
        <dbReference type="SAM" id="Phobius"/>
    </source>
</evidence>
<dbReference type="PANTHER" id="PTHR34220">
    <property type="entry name" value="SENSOR HISTIDINE KINASE YPDA"/>
    <property type="match status" value="1"/>
</dbReference>
<dbReference type="InterPro" id="IPR036890">
    <property type="entry name" value="HATPase_C_sf"/>
</dbReference>
<sequence length="597" mass="69011">MRLGERGMRYSFKTKLIVSLSAVILLIFCLSGYISYRIHLSLFEQEISKQYTKANEQALARLDIHIQNLYRTSDYIVFHPYVEQIVKRSSAEEGQSDFEQYVNSQELSELLNKVKLDAPQLSSLYVYNLQGVRVYYDNNQSVNKLLPQTYASLARELEDTNGSTVWRSMELPSAIERSGHRRMIVASRLMKTAQLETYGVLIMVFDQQLFSRYLRELTADEAGQVYLFDQRDQLLYTDDRELDTADAARLLGARGTQVRREGQVPYLYANSEADTVGFTLVSRVSLENMQSRSEIIVNIALYSALVSIVIAWVLILLTSQQLLRPLKLLMQGMRRLREGRFDTRVEIRTQDELAFLGQGFNTMAANLDALIREVYERRLREREAELSALQAQLNPHFMYNTLDTIYWELYMKEDMKTARLIVALSEMLRYALEPVGRMTTLRDELHQIRNYFAIQQARFEDDLETSVEADDSVLDAQVIRFLLQPLIENSFVHAFRDHPFDMRIRIVATHSGEQLRLLIADNGRGMEEAEIRELLAQRERGRVREQSEQQDREHIGMRSVLRRLELVYGQAAGLDIASAPGAGTTIRLTLPLELRQE</sequence>
<dbReference type="InterPro" id="IPR003660">
    <property type="entry name" value="HAMP_dom"/>
</dbReference>
<feature type="transmembrane region" description="Helical" evidence="12">
    <location>
        <begin position="295"/>
        <end position="317"/>
    </location>
</feature>
<dbReference type="GO" id="GO:0000155">
    <property type="term" value="F:phosphorelay sensor kinase activity"/>
    <property type="evidence" value="ECO:0007669"/>
    <property type="project" value="InterPro"/>
</dbReference>
<keyword evidence="2" id="KW-1003">Cell membrane</keyword>
<dbReference type="CDD" id="cd06225">
    <property type="entry name" value="HAMP"/>
    <property type="match status" value="1"/>
</dbReference>
<dbReference type="GO" id="GO:0005524">
    <property type="term" value="F:ATP binding"/>
    <property type="evidence" value="ECO:0007669"/>
    <property type="project" value="UniProtKB-KW"/>
</dbReference>
<keyword evidence="11 12" id="KW-0472">Membrane</keyword>
<feature type="domain" description="HAMP" evidence="13">
    <location>
        <begin position="320"/>
        <end position="372"/>
    </location>
</feature>
<dbReference type="GO" id="GO:0005886">
    <property type="term" value="C:plasma membrane"/>
    <property type="evidence" value="ECO:0007669"/>
    <property type="project" value="UniProtKB-SubCell"/>
</dbReference>
<accession>A0A927GQ53</accession>
<reference evidence="14" key="1">
    <citation type="submission" date="2020-09" db="EMBL/GenBank/DDBJ databases">
        <title>A novel bacterium of genus Paenibacillus, isolated from South China Sea.</title>
        <authorList>
            <person name="Huang H."/>
            <person name="Mo K."/>
            <person name="Hu Y."/>
        </authorList>
    </citation>
    <scope>NUCLEOTIDE SEQUENCE</scope>
    <source>
        <strain evidence="14">IB182496</strain>
    </source>
</reference>
<proteinExistence type="predicted"/>
<feature type="transmembrane region" description="Helical" evidence="12">
    <location>
        <begin position="16"/>
        <end position="36"/>
    </location>
</feature>
<evidence type="ECO:0000259" key="13">
    <source>
        <dbReference type="PROSITE" id="PS50885"/>
    </source>
</evidence>
<evidence type="ECO:0000256" key="3">
    <source>
        <dbReference type="ARBA" id="ARBA00022553"/>
    </source>
</evidence>
<dbReference type="Pfam" id="PF02518">
    <property type="entry name" value="HATPase_c"/>
    <property type="match status" value="1"/>
</dbReference>
<dbReference type="Gene3D" id="3.30.565.10">
    <property type="entry name" value="Histidine kinase-like ATPase, C-terminal domain"/>
    <property type="match status" value="1"/>
</dbReference>
<evidence type="ECO:0000313" key="15">
    <source>
        <dbReference type="Proteomes" id="UP000621560"/>
    </source>
</evidence>
<evidence type="ECO:0000256" key="8">
    <source>
        <dbReference type="ARBA" id="ARBA00022840"/>
    </source>
</evidence>
<dbReference type="SMART" id="SM00387">
    <property type="entry name" value="HATPase_c"/>
    <property type="match status" value="1"/>
</dbReference>
<evidence type="ECO:0000256" key="11">
    <source>
        <dbReference type="ARBA" id="ARBA00023136"/>
    </source>
</evidence>
<dbReference type="SUPFAM" id="SSF55874">
    <property type="entry name" value="ATPase domain of HSP90 chaperone/DNA topoisomerase II/histidine kinase"/>
    <property type="match status" value="1"/>
</dbReference>
<keyword evidence="7 14" id="KW-0418">Kinase</keyword>
<protein>
    <submittedName>
        <fullName evidence="14">Histidine kinase</fullName>
    </submittedName>
</protein>
<keyword evidence="10" id="KW-0902">Two-component regulatory system</keyword>
<dbReference type="InterPro" id="IPR050640">
    <property type="entry name" value="Bact_2-comp_sensor_kinase"/>
</dbReference>
<keyword evidence="9 12" id="KW-1133">Transmembrane helix</keyword>
<evidence type="ECO:0000256" key="10">
    <source>
        <dbReference type="ARBA" id="ARBA00023012"/>
    </source>
</evidence>
<dbReference type="Gene3D" id="6.10.340.10">
    <property type="match status" value="1"/>
</dbReference>
<dbReference type="RefSeq" id="WP_190914611.1">
    <property type="nucleotide sequence ID" value="NZ_JACXIZ010000008.1"/>
</dbReference>
<keyword evidence="8" id="KW-0067">ATP-binding</keyword>
<dbReference type="AlphaFoldDB" id="A0A927GQ53"/>
<dbReference type="PANTHER" id="PTHR34220:SF11">
    <property type="entry name" value="SENSOR PROTEIN KINASE HPTS"/>
    <property type="match status" value="1"/>
</dbReference>
<dbReference type="Pfam" id="PF00672">
    <property type="entry name" value="HAMP"/>
    <property type="match status" value="1"/>
</dbReference>